<dbReference type="GO" id="GO:0016987">
    <property type="term" value="F:sigma factor activity"/>
    <property type="evidence" value="ECO:0007669"/>
    <property type="project" value="UniProtKB-KW"/>
</dbReference>
<evidence type="ECO:0000313" key="7">
    <source>
        <dbReference type="Proteomes" id="UP000617628"/>
    </source>
</evidence>
<dbReference type="Gene3D" id="1.10.1740.10">
    <property type="match status" value="1"/>
</dbReference>
<dbReference type="InterPro" id="IPR014284">
    <property type="entry name" value="RNA_pol_sigma-70_dom"/>
</dbReference>
<dbReference type="SUPFAM" id="SSF88946">
    <property type="entry name" value="Sigma2 domain of RNA polymerase sigma factors"/>
    <property type="match status" value="1"/>
</dbReference>
<evidence type="ECO:0000256" key="1">
    <source>
        <dbReference type="ARBA" id="ARBA00010641"/>
    </source>
</evidence>
<dbReference type="NCBIfam" id="TIGR02989">
    <property type="entry name" value="Sig-70_gvs1"/>
    <property type="match status" value="1"/>
</dbReference>
<keyword evidence="3" id="KW-0731">Sigma factor</keyword>
<dbReference type="Pfam" id="PF04542">
    <property type="entry name" value="Sigma70_r2"/>
    <property type="match status" value="1"/>
</dbReference>
<dbReference type="InterPro" id="IPR007627">
    <property type="entry name" value="RNA_pol_sigma70_r2"/>
</dbReference>
<dbReference type="InterPro" id="IPR014331">
    <property type="entry name" value="RNA_pol_sigma70_ECF_RHOBA"/>
</dbReference>
<dbReference type="InterPro" id="IPR036388">
    <property type="entry name" value="WH-like_DNA-bd_sf"/>
</dbReference>
<protein>
    <submittedName>
        <fullName evidence="6">Sigma-70 family RNA polymerase sigma factor</fullName>
    </submittedName>
</protein>
<comment type="caution">
    <text evidence="6">The sequence shown here is derived from an EMBL/GenBank/DDBJ whole genome shotgun (WGS) entry which is preliminary data.</text>
</comment>
<feature type="domain" description="RNA polymerase sigma-70 region 2" evidence="5">
    <location>
        <begin position="18"/>
        <end position="82"/>
    </location>
</feature>
<accession>A0A934S3J2</accession>
<keyword evidence="4" id="KW-0804">Transcription</keyword>
<evidence type="ECO:0000313" key="6">
    <source>
        <dbReference type="EMBL" id="MBK1879132.1"/>
    </source>
</evidence>
<evidence type="ECO:0000259" key="5">
    <source>
        <dbReference type="Pfam" id="PF04542"/>
    </source>
</evidence>
<dbReference type="AlphaFoldDB" id="A0A934S3J2"/>
<proteinExistence type="inferred from homology"/>
<dbReference type="GO" id="GO:0006352">
    <property type="term" value="P:DNA-templated transcription initiation"/>
    <property type="evidence" value="ECO:0007669"/>
    <property type="project" value="InterPro"/>
</dbReference>
<dbReference type="InterPro" id="IPR013324">
    <property type="entry name" value="RNA_pol_sigma_r3/r4-like"/>
</dbReference>
<organism evidence="6 7">
    <name type="scientific">Pelagicoccus mobilis</name>
    <dbReference type="NCBI Taxonomy" id="415221"/>
    <lineage>
        <taxon>Bacteria</taxon>
        <taxon>Pseudomonadati</taxon>
        <taxon>Verrucomicrobiota</taxon>
        <taxon>Opitutia</taxon>
        <taxon>Puniceicoccales</taxon>
        <taxon>Pelagicoccaceae</taxon>
        <taxon>Pelagicoccus</taxon>
    </lineage>
</organism>
<dbReference type="InterPro" id="IPR013325">
    <property type="entry name" value="RNA_pol_sigma_r2"/>
</dbReference>
<dbReference type="Gene3D" id="1.10.10.10">
    <property type="entry name" value="Winged helix-like DNA-binding domain superfamily/Winged helix DNA-binding domain"/>
    <property type="match status" value="1"/>
</dbReference>
<gene>
    <name evidence="6" type="ORF">JIN87_19765</name>
</gene>
<evidence type="ECO:0000256" key="2">
    <source>
        <dbReference type="ARBA" id="ARBA00023015"/>
    </source>
</evidence>
<sequence>MSLPDPDFDESFVTEITESQSLLRAYILKLVGCRQAMKDILQDSNVVIWRKRMDWDPQTPFLKWAYRIAYFQTKAWLRDHQRQRLRFSSKTLELLANEEPNPERHEDVFDALELCLSKLNASNREILLKRYQGTHTVEELAIQHERSPNGFSQLLRRLRTKLAQCIEIQLNQAAQS</sequence>
<reference evidence="6" key="1">
    <citation type="submission" date="2021-01" db="EMBL/GenBank/DDBJ databases">
        <title>Modified the classification status of verrucomicrobia.</title>
        <authorList>
            <person name="Feng X."/>
        </authorList>
    </citation>
    <scope>NUCLEOTIDE SEQUENCE</scope>
    <source>
        <strain evidence="6">KCTC 13126</strain>
    </source>
</reference>
<dbReference type="SUPFAM" id="SSF88659">
    <property type="entry name" value="Sigma3 and sigma4 domains of RNA polymerase sigma factors"/>
    <property type="match status" value="1"/>
</dbReference>
<dbReference type="RefSeq" id="WP_200357344.1">
    <property type="nucleotide sequence ID" value="NZ_JAENIL010000041.1"/>
</dbReference>
<evidence type="ECO:0000256" key="3">
    <source>
        <dbReference type="ARBA" id="ARBA00023082"/>
    </source>
</evidence>
<dbReference type="Proteomes" id="UP000617628">
    <property type="component" value="Unassembled WGS sequence"/>
</dbReference>
<evidence type="ECO:0000256" key="4">
    <source>
        <dbReference type="ARBA" id="ARBA00023163"/>
    </source>
</evidence>
<comment type="similarity">
    <text evidence="1">Belongs to the sigma-70 factor family. ECF subfamily.</text>
</comment>
<keyword evidence="2" id="KW-0805">Transcription regulation</keyword>
<name>A0A934S3J2_9BACT</name>
<dbReference type="PANTHER" id="PTHR43133">
    <property type="entry name" value="RNA POLYMERASE ECF-TYPE SIGMA FACTO"/>
    <property type="match status" value="1"/>
</dbReference>
<keyword evidence="7" id="KW-1185">Reference proteome</keyword>
<dbReference type="NCBIfam" id="TIGR02937">
    <property type="entry name" value="sigma70-ECF"/>
    <property type="match status" value="1"/>
</dbReference>
<dbReference type="InterPro" id="IPR039425">
    <property type="entry name" value="RNA_pol_sigma-70-like"/>
</dbReference>
<dbReference type="EMBL" id="JAENIL010000041">
    <property type="protein sequence ID" value="MBK1879132.1"/>
    <property type="molecule type" value="Genomic_DNA"/>
</dbReference>
<dbReference type="PANTHER" id="PTHR43133:SF51">
    <property type="entry name" value="RNA POLYMERASE SIGMA FACTOR"/>
    <property type="match status" value="1"/>
</dbReference>